<organism evidence="2 3">
    <name type="scientific">Streptomyces malaysiensis</name>
    <dbReference type="NCBI Taxonomy" id="92644"/>
    <lineage>
        <taxon>Bacteria</taxon>
        <taxon>Bacillati</taxon>
        <taxon>Actinomycetota</taxon>
        <taxon>Actinomycetes</taxon>
        <taxon>Kitasatosporales</taxon>
        <taxon>Streptomycetaceae</taxon>
        <taxon>Streptomyces</taxon>
        <taxon>Streptomyces violaceusniger group</taxon>
    </lineage>
</organism>
<dbReference type="AlphaFoldDB" id="A0A7X5XA63"/>
<gene>
    <name evidence="2" type="ORF">SMALB_7572</name>
</gene>
<dbReference type="EMBL" id="JAALLH010000002">
    <property type="protein sequence ID" value="NIY69448.1"/>
    <property type="molecule type" value="Genomic_DNA"/>
</dbReference>
<proteinExistence type="predicted"/>
<feature type="region of interest" description="Disordered" evidence="1">
    <location>
        <begin position="86"/>
        <end position="114"/>
    </location>
</feature>
<protein>
    <submittedName>
        <fullName evidence="2">Uncharacterized protein</fullName>
    </submittedName>
</protein>
<evidence type="ECO:0000313" key="2">
    <source>
        <dbReference type="EMBL" id="NIY69448.1"/>
    </source>
</evidence>
<comment type="caution">
    <text evidence="2">The sequence shown here is derived from an EMBL/GenBank/DDBJ whole genome shotgun (WGS) entry which is preliminary data.</text>
</comment>
<evidence type="ECO:0000313" key="3">
    <source>
        <dbReference type="Proteomes" id="UP000536624"/>
    </source>
</evidence>
<name>A0A7X5XA63_STRMQ</name>
<dbReference type="Proteomes" id="UP000536624">
    <property type="component" value="Unassembled WGS sequence"/>
</dbReference>
<reference evidence="2 3" key="1">
    <citation type="submission" date="2020-02" db="EMBL/GenBank/DDBJ databases">
        <title>Streptomyces malaysiensis DSM14702 (JHCC583434, PFL_A843) Genome sequencing and assembly.</title>
        <authorList>
            <person name="Samborskyy M."/>
        </authorList>
    </citation>
    <scope>NUCLEOTIDE SEQUENCE [LARGE SCALE GENOMIC DNA]</scope>
    <source>
        <strain evidence="2 3">DSM 14702</strain>
    </source>
</reference>
<accession>A0A7X5XA63</accession>
<feature type="region of interest" description="Disordered" evidence="1">
    <location>
        <begin position="1"/>
        <end position="22"/>
    </location>
</feature>
<sequence>MSDTNIDPARDLHPQLSVRPEPFAGTVHGLGIRRLSFLQNGPTPAALQTRTISPSDGLVALADASAKAGHCHVPAVVPRLAGNCGTRTDRRGMPDGPGLLVNTGNRYEPEGELR</sequence>
<evidence type="ECO:0000256" key="1">
    <source>
        <dbReference type="SAM" id="MobiDB-lite"/>
    </source>
</evidence>